<evidence type="ECO:0000256" key="1">
    <source>
        <dbReference type="SAM" id="Coils"/>
    </source>
</evidence>
<evidence type="ECO:0000256" key="2">
    <source>
        <dbReference type="SAM" id="MobiDB-lite"/>
    </source>
</evidence>
<keyword evidence="5" id="KW-1185">Reference proteome</keyword>
<keyword evidence="1" id="KW-0175">Coiled coil</keyword>
<feature type="compositionally biased region" description="Basic and acidic residues" evidence="2">
    <location>
        <begin position="143"/>
        <end position="152"/>
    </location>
</feature>
<evidence type="ECO:0000313" key="4">
    <source>
        <dbReference type="EMBL" id="TFY80252.1"/>
    </source>
</evidence>
<organism evidence="4 5">
    <name type="scientific">Hericium alpestre</name>
    <dbReference type="NCBI Taxonomy" id="135208"/>
    <lineage>
        <taxon>Eukaryota</taxon>
        <taxon>Fungi</taxon>
        <taxon>Dikarya</taxon>
        <taxon>Basidiomycota</taxon>
        <taxon>Agaricomycotina</taxon>
        <taxon>Agaricomycetes</taxon>
        <taxon>Russulales</taxon>
        <taxon>Hericiaceae</taxon>
        <taxon>Hericium</taxon>
    </lineage>
</organism>
<dbReference type="SUPFAM" id="SSF63748">
    <property type="entry name" value="Tudor/PWWP/MBT"/>
    <property type="match status" value="1"/>
</dbReference>
<proteinExistence type="predicted"/>
<protein>
    <recommendedName>
        <fullName evidence="3">Tudor domain-containing protein</fullName>
    </recommendedName>
</protein>
<gene>
    <name evidence="4" type="ORF">EWM64_g3763</name>
</gene>
<feature type="region of interest" description="Disordered" evidence="2">
    <location>
        <begin position="142"/>
        <end position="165"/>
    </location>
</feature>
<dbReference type="InterPro" id="IPR035437">
    <property type="entry name" value="SNase_OB-fold_sf"/>
</dbReference>
<dbReference type="Pfam" id="PF00567">
    <property type="entry name" value="TUDOR"/>
    <property type="match status" value="1"/>
</dbReference>
<comment type="caution">
    <text evidence="4">The sequence shown here is derived from an EMBL/GenBank/DDBJ whole genome shotgun (WGS) entry which is preliminary data.</text>
</comment>
<name>A0A4Y9ZZI5_9AGAM</name>
<dbReference type="EMBL" id="SFCI01000367">
    <property type="protein sequence ID" value="TFY80252.1"/>
    <property type="molecule type" value="Genomic_DNA"/>
</dbReference>
<dbReference type="InterPro" id="IPR002999">
    <property type="entry name" value="Tudor"/>
</dbReference>
<evidence type="ECO:0000313" key="5">
    <source>
        <dbReference type="Proteomes" id="UP000298061"/>
    </source>
</evidence>
<feature type="compositionally biased region" description="Basic and acidic residues" evidence="2">
    <location>
        <begin position="605"/>
        <end position="637"/>
    </location>
</feature>
<evidence type="ECO:0000259" key="3">
    <source>
        <dbReference type="Pfam" id="PF00567"/>
    </source>
</evidence>
<feature type="region of interest" description="Disordered" evidence="2">
    <location>
        <begin position="194"/>
        <end position="223"/>
    </location>
</feature>
<feature type="coiled-coil region" evidence="1">
    <location>
        <begin position="8"/>
        <end position="46"/>
    </location>
</feature>
<sequence>MSRFVADLGSVSAQIKQAQDTLDQLLAKTTKEKTKAEQAARDSRAQQARQASAAEALLAAVRDLTDRHKETQSTVAHLMLERDSRDADLKQLVLALFAEKEMKDCEMRAEVEGLLAESNQAHQRTEEAVVRFSAAMNPALEVTAKEPSDARPSESTSLVTPVVSLDSPFPANQTDCLDTQPEQPVDDSWVVCEGSPPVKAESPSASSSGELAKGVSVPTENSSRLFEETGRLAEMFDISISEPDGPAKELPVDEAIPIEPLDLICGAKIPNKKNHSNKSGSFPSVILAHVHDETNFRISVKTSPNSDGDIRLRELERDMAEYYSAHPGKAGDFVPEVGCFVSVHSGDSWKRAEVSAVEGWRRHAKVHLIDHGPDWLARSVNLSFVNLVRIPLDSMSIFVADFGSISAQFKQAQDILDQLLATTIHEKTEAEQAIQNSRVQQARQTSQAEALLTAVHDLTARDKETQATVNHLFLERDARDADLKQAVMTLFAEKEMKDFEMREEVEGLLAESTQAHRRMEEAIVLFSAATSPASEVSGSLDAHPSAWSISGTGSPVVPLDIPCRADETNHLATPPIVQPTDDSWVVCESSLPVEAESSQAGEPAEEFRGSTEEAGRPAEEPSRPAEEDGRSAEENGRPAEGSTAPTDKSGGPAEELPVDETIPIEPLDLICGATIPSRENHSNKGGSFPSVILAHVHDEADFGISVKTSPNSDGMT</sequence>
<dbReference type="Gene3D" id="2.30.30.140">
    <property type="match status" value="1"/>
</dbReference>
<feature type="region of interest" description="Disordered" evidence="2">
    <location>
        <begin position="593"/>
        <end position="662"/>
    </location>
</feature>
<feature type="domain" description="Tudor" evidence="3">
    <location>
        <begin position="279"/>
        <end position="372"/>
    </location>
</feature>
<reference evidence="4 5" key="1">
    <citation type="submission" date="2019-02" db="EMBL/GenBank/DDBJ databases">
        <title>Genome sequencing of the rare red list fungi Hericium alpestre (H. flagellum).</title>
        <authorList>
            <person name="Buettner E."/>
            <person name="Kellner H."/>
        </authorList>
    </citation>
    <scope>NUCLEOTIDE SEQUENCE [LARGE SCALE GENOMIC DNA]</scope>
    <source>
        <strain evidence="4 5">DSM 108284</strain>
    </source>
</reference>
<dbReference type="Gene3D" id="2.40.50.90">
    <property type="match status" value="1"/>
</dbReference>
<dbReference type="Proteomes" id="UP000298061">
    <property type="component" value="Unassembled WGS sequence"/>
</dbReference>
<dbReference type="AlphaFoldDB" id="A0A4Y9ZZI5"/>
<accession>A0A4Y9ZZI5</accession>